<protein>
    <submittedName>
        <fullName evidence="1">Uncharacterized protein</fullName>
    </submittedName>
</protein>
<dbReference type="RefSeq" id="WP_249334733.1">
    <property type="nucleotide sequence ID" value="NZ_JACRSY010000074.1"/>
</dbReference>
<keyword evidence="2" id="KW-1185">Reference proteome</keyword>
<dbReference type="Proteomes" id="UP000655830">
    <property type="component" value="Unassembled WGS sequence"/>
</dbReference>
<accession>A0A926EP83</accession>
<name>A0A926EP83_9FIRM</name>
<dbReference type="EMBL" id="JACRSY010000074">
    <property type="protein sequence ID" value="MBC8581687.1"/>
    <property type="molecule type" value="Genomic_DNA"/>
</dbReference>
<comment type="caution">
    <text evidence="1">The sequence shown here is derived from an EMBL/GenBank/DDBJ whole genome shotgun (WGS) entry which is preliminary data.</text>
</comment>
<proteinExistence type="predicted"/>
<gene>
    <name evidence="1" type="ORF">H8718_19625</name>
</gene>
<sequence length="150" mass="17405">MINKEDRVVENYDEDIQELIEETKCKFMFPVVDLQRKTNSEKVKLKLETICIYDLANIAVDWDSYIYAHADYINKVYYAEKKGLTIATTDNDILVYGERLQFLFSVGDLVGNITKSYVNRSKNTDIQEADKEAFMDEVIHLIVGIFGEIE</sequence>
<organism evidence="1 2">
    <name type="scientific">Zhenhengia yiwuensis</name>
    <dbReference type="NCBI Taxonomy" id="2763666"/>
    <lineage>
        <taxon>Bacteria</taxon>
        <taxon>Bacillati</taxon>
        <taxon>Bacillota</taxon>
        <taxon>Clostridia</taxon>
        <taxon>Lachnospirales</taxon>
        <taxon>Lachnospiraceae</taxon>
        <taxon>Zhenhengia</taxon>
    </lineage>
</organism>
<evidence type="ECO:0000313" key="2">
    <source>
        <dbReference type="Proteomes" id="UP000655830"/>
    </source>
</evidence>
<dbReference type="AlphaFoldDB" id="A0A926EP83"/>
<evidence type="ECO:0000313" key="1">
    <source>
        <dbReference type="EMBL" id="MBC8581687.1"/>
    </source>
</evidence>
<reference evidence="1" key="1">
    <citation type="submission" date="2020-08" db="EMBL/GenBank/DDBJ databases">
        <title>Genome public.</title>
        <authorList>
            <person name="Liu C."/>
            <person name="Sun Q."/>
        </authorList>
    </citation>
    <scope>NUCLEOTIDE SEQUENCE</scope>
    <source>
        <strain evidence="1">NSJ-12</strain>
    </source>
</reference>